<dbReference type="Pfam" id="PF04578">
    <property type="entry name" value="DUF594"/>
    <property type="match status" value="1"/>
</dbReference>
<dbReference type="AlphaFoldDB" id="A0A371HP82"/>
<dbReference type="EMBL" id="QJKJ01002057">
    <property type="protein sequence ID" value="RDY04532.1"/>
    <property type="molecule type" value="Genomic_DNA"/>
</dbReference>
<dbReference type="OrthoDB" id="1431183at2759"/>
<comment type="caution">
    <text evidence="1">The sequence shown here is derived from an EMBL/GenBank/DDBJ whole genome shotgun (WGS) entry which is preliminary data.</text>
</comment>
<organism evidence="1 2">
    <name type="scientific">Mucuna pruriens</name>
    <name type="common">Velvet bean</name>
    <name type="synonym">Dolichos pruriens</name>
    <dbReference type="NCBI Taxonomy" id="157652"/>
    <lineage>
        <taxon>Eukaryota</taxon>
        <taxon>Viridiplantae</taxon>
        <taxon>Streptophyta</taxon>
        <taxon>Embryophyta</taxon>
        <taxon>Tracheophyta</taxon>
        <taxon>Spermatophyta</taxon>
        <taxon>Magnoliopsida</taxon>
        <taxon>eudicotyledons</taxon>
        <taxon>Gunneridae</taxon>
        <taxon>Pentapetalae</taxon>
        <taxon>rosids</taxon>
        <taxon>fabids</taxon>
        <taxon>Fabales</taxon>
        <taxon>Fabaceae</taxon>
        <taxon>Papilionoideae</taxon>
        <taxon>50 kb inversion clade</taxon>
        <taxon>NPAAA clade</taxon>
        <taxon>indigoferoid/millettioid clade</taxon>
        <taxon>Phaseoleae</taxon>
        <taxon>Mucuna</taxon>
    </lineage>
</organism>
<feature type="non-terminal residue" evidence="1">
    <location>
        <position position="142"/>
    </location>
</feature>
<keyword evidence="2" id="KW-1185">Reference proteome</keyword>
<reference evidence="1" key="1">
    <citation type="submission" date="2018-05" db="EMBL/GenBank/DDBJ databases">
        <title>Draft genome of Mucuna pruriens seed.</title>
        <authorList>
            <person name="Nnadi N.E."/>
            <person name="Vos R."/>
            <person name="Hasami M.H."/>
            <person name="Devisetty U.K."/>
            <person name="Aguiy J.C."/>
        </authorList>
    </citation>
    <scope>NUCLEOTIDE SEQUENCE [LARGE SCALE GENOMIC DNA]</scope>
    <source>
        <strain evidence="1">JCA_2017</strain>
    </source>
</reference>
<sequence>MFPIGAGPVTLHDIVIKAMEFFQHTEVVPQEENLVETCMILLQHDTTIERDDEASKMQSTYVLFHACIDAKELNFIEELWVEITSYASTYCSVDMHAHQLRKFLEFVSCLAPSSSSWFVGSIPNNTALYWYVGLGCYVKLPI</sequence>
<gene>
    <name evidence="1" type="ORF">CR513_11743</name>
</gene>
<dbReference type="InterPro" id="IPR007658">
    <property type="entry name" value="DUF594"/>
</dbReference>
<protein>
    <submittedName>
        <fullName evidence="1">Uncharacterized protein</fullName>
    </submittedName>
</protein>
<accession>A0A371HP82</accession>
<evidence type="ECO:0000313" key="2">
    <source>
        <dbReference type="Proteomes" id="UP000257109"/>
    </source>
</evidence>
<dbReference type="Proteomes" id="UP000257109">
    <property type="component" value="Unassembled WGS sequence"/>
</dbReference>
<feature type="non-terminal residue" evidence="1">
    <location>
        <position position="1"/>
    </location>
</feature>
<proteinExistence type="predicted"/>
<evidence type="ECO:0000313" key="1">
    <source>
        <dbReference type="EMBL" id="RDY04532.1"/>
    </source>
</evidence>
<name>A0A371HP82_MUCPR</name>